<dbReference type="EMBL" id="HG792016">
    <property type="protein sequence ID" value="CDM32784.1"/>
    <property type="molecule type" value="Genomic_DNA"/>
</dbReference>
<dbReference type="AlphaFoldDB" id="W6QF90"/>
<organism evidence="1 2">
    <name type="scientific">Penicillium roqueforti (strain FM164)</name>
    <dbReference type="NCBI Taxonomy" id="1365484"/>
    <lineage>
        <taxon>Eukaryota</taxon>
        <taxon>Fungi</taxon>
        <taxon>Dikarya</taxon>
        <taxon>Ascomycota</taxon>
        <taxon>Pezizomycotina</taxon>
        <taxon>Eurotiomycetes</taxon>
        <taxon>Eurotiomycetidae</taxon>
        <taxon>Eurotiales</taxon>
        <taxon>Aspergillaceae</taxon>
        <taxon>Penicillium</taxon>
    </lineage>
</organism>
<evidence type="ECO:0000313" key="2">
    <source>
        <dbReference type="Proteomes" id="UP000030686"/>
    </source>
</evidence>
<dbReference type="OrthoDB" id="10273320at2759"/>
<sequence length="54" mass="6280">MFRNSNGYTVRPETDATTYPLRLILEAPTPKRALYWGFFRSTPVSRMCKLLLLS</sequence>
<protein>
    <submittedName>
        <fullName evidence="1">Genomic scaffold, ProqFM164S02</fullName>
    </submittedName>
</protein>
<dbReference type="Proteomes" id="UP000030686">
    <property type="component" value="Unassembled WGS sequence"/>
</dbReference>
<evidence type="ECO:0000313" key="1">
    <source>
        <dbReference type="EMBL" id="CDM32784.1"/>
    </source>
</evidence>
<name>W6QF90_PENRF</name>
<reference evidence="1" key="1">
    <citation type="journal article" date="2014" name="Nat. Commun.">
        <title>Multiple recent horizontal transfers of a large genomic region in cheese making fungi.</title>
        <authorList>
            <person name="Cheeseman K."/>
            <person name="Ropars J."/>
            <person name="Renault P."/>
            <person name="Dupont J."/>
            <person name="Gouzy J."/>
            <person name="Branca A."/>
            <person name="Abraham A.L."/>
            <person name="Ceppi M."/>
            <person name="Conseiller E."/>
            <person name="Debuchy R."/>
            <person name="Malagnac F."/>
            <person name="Goarin A."/>
            <person name="Silar P."/>
            <person name="Lacoste S."/>
            <person name="Sallet E."/>
            <person name="Bensimon A."/>
            <person name="Giraud T."/>
            <person name="Brygoo Y."/>
        </authorList>
    </citation>
    <scope>NUCLEOTIDE SEQUENCE [LARGE SCALE GENOMIC DNA]</scope>
    <source>
        <strain evidence="1">FM164</strain>
    </source>
</reference>
<keyword evidence="2" id="KW-1185">Reference proteome</keyword>
<gene>
    <name evidence="1" type="ORF">PROQFM164_S02g002935</name>
</gene>
<accession>W6QF90</accession>
<proteinExistence type="predicted"/>